<gene>
    <name evidence="2" type="ORF">J2S02_003013</name>
</gene>
<dbReference type="InterPro" id="IPR011528">
    <property type="entry name" value="NERD"/>
</dbReference>
<protein>
    <recommendedName>
        <fullName evidence="1">NERD domain-containing protein</fullName>
    </recommendedName>
</protein>
<keyword evidence="3" id="KW-1185">Reference proteome</keyword>
<evidence type="ECO:0000313" key="3">
    <source>
        <dbReference type="Proteomes" id="UP001232245"/>
    </source>
</evidence>
<sequence>MIIKKREIPLSILKLQALLRRLPKTHPKVPLLQENLAKRQSGYNGEKALDYPLSFLSEKDYYILHDLRLKDSGHYFQMDTLILNSNFLVIVEVKNISGTVYFDPVFHQLIRTKDGEETAFKDPISQLKRQELHLKNWLAKNDLPTLPILSLVVISNEQTIIRTANNYKDAAEKVLHADHLPNKLQQFEKMYQVKRLTGKQIKKACRSLKKADEPLQLSYLEQYDITYDELVKGVFCPSCQSHPMIRVYGSWNCLSCGNKDKDAHILALQDYILLVGTTITNRKLRDFLMIHSPNLATRLLQMLNLPSEGSTRDRIYSLNKKGLTPMS</sequence>
<comment type="caution">
    <text evidence="2">The sequence shown here is derived from an EMBL/GenBank/DDBJ whole genome shotgun (WGS) entry which is preliminary data.</text>
</comment>
<dbReference type="EMBL" id="JAUSTZ010000006">
    <property type="protein sequence ID" value="MDQ0226668.1"/>
    <property type="molecule type" value="Genomic_DNA"/>
</dbReference>
<name>A0ABT9Z508_9BACI</name>
<evidence type="ECO:0000259" key="1">
    <source>
        <dbReference type="PROSITE" id="PS50965"/>
    </source>
</evidence>
<dbReference type="Proteomes" id="UP001232245">
    <property type="component" value="Unassembled WGS sequence"/>
</dbReference>
<organism evidence="2 3">
    <name type="scientific">Metabacillus niabensis</name>
    <dbReference type="NCBI Taxonomy" id="324854"/>
    <lineage>
        <taxon>Bacteria</taxon>
        <taxon>Bacillati</taxon>
        <taxon>Bacillota</taxon>
        <taxon>Bacilli</taxon>
        <taxon>Bacillales</taxon>
        <taxon>Bacillaceae</taxon>
        <taxon>Metabacillus</taxon>
    </lineage>
</organism>
<proteinExistence type="predicted"/>
<dbReference type="Pfam" id="PF08378">
    <property type="entry name" value="NERD"/>
    <property type="match status" value="1"/>
</dbReference>
<reference evidence="2 3" key="1">
    <citation type="submission" date="2023-07" db="EMBL/GenBank/DDBJ databases">
        <title>Genomic Encyclopedia of Type Strains, Phase IV (KMG-IV): sequencing the most valuable type-strain genomes for metagenomic binning, comparative biology and taxonomic classification.</title>
        <authorList>
            <person name="Goeker M."/>
        </authorList>
    </citation>
    <scope>NUCLEOTIDE SEQUENCE [LARGE SCALE GENOMIC DNA]</scope>
    <source>
        <strain evidence="2 3">DSM 17723</strain>
    </source>
</reference>
<dbReference type="PROSITE" id="PS50965">
    <property type="entry name" value="NERD"/>
    <property type="match status" value="1"/>
</dbReference>
<evidence type="ECO:0000313" key="2">
    <source>
        <dbReference type="EMBL" id="MDQ0226668.1"/>
    </source>
</evidence>
<feature type="domain" description="NERD" evidence="1">
    <location>
        <begin position="41"/>
        <end position="157"/>
    </location>
</feature>
<accession>A0ABT9Z508</accession>
<dbReference type="RefSeq" id="WP_174879580.1">
    <property type="nucleotide sequence ID" value="NZ_CADEPK010000031.1"/>
</dbReference>